<dbReference type="GeneID" id="23564366"/>
<keyword evidence="2" id="KW-1133">Transmembrane helix</keyword>
<reference evidence="3 4" key="1">
    <citation type="journal article" date="2006" name="Nature">
        <title>Insights from the genome of the biotrophic fungal plant pathogen Ustilago maydis.</title>
        <authorList>
            <person name="Kamper J."/>
            <person name="Kahmann R."/>
            <person name="Bolker M."/>
            <person name="Ma L.J."/>
            <person name="Brefort T."/>
            <person name="Saville B.J."/>
            <person name="Banuett F."/>
            <person name="Kronstad J.W."/>
            <person name="Gold S.E."/>
            <person name="Muller O."/>
            <person name="Perlin M.H."/>
            <person name="Wosten H.A."/>
            <person name="de Vries R."/>
            <person name="Ruiz-Herrera J."/>
            <person name="Reynaga-Pena C.G."/>
            <person name="Snetselaar K."/>
            <person name="McCann M."/>
            <person name="Perez-Martin J."/>
            <person name="Feldbrugge M."/>
            <person name="Basse C.W."/>
            <person name="Steinberg G."/>
            <person name="Ibeas J.I."/>
            <person name="Holloman W."/>
            <person name="Guzman P."/>
            <person name="Farman M."/>
            <person name="Stajich J.E."/>
            <person name="Sentandreu R."/>
            <person name="Gonzalez-Prieto J.M."/>
            <person name="Kennell J.C."/>
            <person name="Molina L."/>
            <person name="Schirawski J."/>
            <person name="Mendoza-Mendoza A."/>
            <person name="Greilinger D."/>
            <person name="Munch K."/>
            <person name="Rossel N."/>
            <person name="Scherer M."/>
            <person name="Vranes M."/>
            <person name="Ladendorf O."/>
            <person name="Vincon V."/>
            <person name="Fuchs U."/>
            <person name="Sandrock B."/>
            <person name="Meng S."/>
            <person name="Ho E.C."/>
            <person name="Cahill M.J."/>
            <person name="Boyce K.J."/>
            <person name="Klose J."/>
            <person name="Klosterman S.J."/>
            <person name="Deelstra H.J."/>
            <person name="Ortiz-Castellanos L."/>
            <person name="Li W."/>
            <person name="Sanchez-Alonso P."/>
            <person name="Schreier P.H."/>
            <person name="Hauser-Hahn I."/>
            <person name="Vaupel M."/>
            <person name="Koopmann E."/>
            <person name="Friedrich G."/>
            <person name="Voss H."/>
            <person name="Schluter T."/>
            <person name="Margolis J."/>
            <person name="Platt D."/>
            <person name="Swimmer C."/>
            <person name="Gnirke A."/>
            <person name="Chen F."/>
            <person name="Vysotskaia V."/>
            <person name="Mannhaupt G."/>
            <person name="Guldener U."/>
            <person name="Munsterkotter M."/>
            <person name="Haase D."/>
            <person name="Oesterheld M."/>
            <person name="Mewes H.W."/>
            <person name="Mauceli E.W."/>
            <person name="DeCaprio D."/>
            <person name="Wade C.M."/>
            <person name="Butler J."/>
            <person name="Young S."/>
            <person name="Jaffe D.B."/>
            <person name="Calvo S."/>
            <person name="Nusbaum C."/>
            <person name="Galagan J."/>
            <person name="Birren B.W."/>
        </authorList>
    </citation>
    <scope>NUCLEOTIDE SEQUENCE [LARGE SCALE GENOMIC DNA]</scope>
    <source>
        <strain evidence="4">DSM 14603 / FGSC 9021 / UM521</strain>
    </source>
</reference>
<dbReference type="PANTHER" id="PTHR35895:SF1">
    <property type="entry name" value="LIPID-BINDING SERUM GLYCOPROTEIN C-TERMINAL DOMAIN-CONTAINING PROTEIN"/>
    <property type="match status" value="1"/>
</dbReference>
<dbReference type="OMA" id="FAFPVDI"/>
<dbReference type="OrthoDB" id="10039566at2759"/>
<sequence>MTSDGYGSQEHLRRRIAQRNSRNLDSTSDAQYYQPGQPVGFLRARGTAYEKKYLSRKLGCCCLCIAPVTLLIVLALTFFPILYALANHTLHTAVLHVYQSNITSPGNNSFPITLEGQVKKVGIFPARLYFREPVQVWWVPPPRPGEKASPQTLKEVHLGQMRFDSIGAAAGHARIKQATTFDIHDVEAFGEFAKFLITKPEFTWKINCSSVHAEAFGFLPTYKNLVFNKHVVVKGFNNFEDVQVLDFQLPGSDPRGGASFAATVSLSNPSPFGFQLGTLSVDLFYKGMYLGPASTTNLNVTAGLNVATLNGRVLPQNDNATALELLGQLFTGYINGHAVPTIARGVSATQNNGESVGWLSQGISALELGVPLKSPVPINPIKGLNIVTLSLVYTPETAYSPTAYSSAISADLVLPFGIPLSIVNAANTFTILYDGVQVATINSAYSNSTTQLTVINSGNAAGTVNLTLPPSQLTLANNTQAARTELERFQSYLTLTNGTAVRLQGASKAITDTPMGRVVLDGIVFDVNSGLLGLQGLAAYPSVINQVDATGGTRQGISLLVSATLINPSNLNLSLGDISFQMVNHDVIGIATIPNLNLMPGRNDINATAIFDANASPRGLETLNRFISGQDTSIEINGFSGSTNIASLLPALSLIRLNTTLPGLKTTLISNANLTVLETTGVSDNIANATVFLSNPFTTSLTITQIRSNVTSHGIYVASIDTPLSFVATGHAVTQSPPIPLGLNLYPPDLFGLVRALALQSGQDPIYIDALVQLGGYSMTPSTEANSRRSLMQEAVGDEMAGLLVNKSEGEWSLGYYREEPTSLWKRDNLFTGFDLPSYVDRAFGSATANLEIVAAASVGNYETTFTLAQQDVPLGTDVTLNRLLPVLARPIVQKIVDGATLKIDRVTILDPQQQSFQTALQGTITDTGPFDATLEFAEGLNVTWNGRLLGKLAMPNVSFVADVGATLEIMAQFVVADVDYLTEFTRYMVTERSFVWNIAGENLRVAALGIEIDGISFSKNVILSAFDGLVNSVIINSFDLPSNDPAGGIHLTAAATIYNPSQVGVQLSRFGLNLARNNTILGPGSVDEPFVLQALAVTTLPLAGRLIPQTTDQGLAVLSEVFQRFIDNINTDLTVSGDYAGPASVTWLNEGIKALVVQVSLPSQSFTVLRTISINQIALYFTQDTAWNPSTSSNNTQAEFFLPFAFPVDIQQGGGKFIANYQNQDMAELDIPLSPSITDVTLRIVTLMFTNIPFDVYAPGHNAFSQSLTDTTAGTQVTFNLHGRANTKIDTAAGLVSINQIPFDVNTNLLGLQNLNARPATIANLDVFHGYPSYLQINADATLFNPSHVTIGAGDVTLDVFFMDRNIGTAVINGLVLVPGTNIVPTQVHYSPQGALNVAAGQQLLENYVQGIVSTIDIRGSQSTTPIASLKQALSGIRLQADIPPLHQLLLARARLVIPSNIAQTGIAQANFDLHNPFTASISLLKVKPDALYQGIVLGHIDEDLSRNPITAAGHTTVTSRFLPLHFNLDPKTLIRFVQAAAASTGTDLGPLPPLFDRVLGQASTQTSISPFPDSNPPSCCSGQQFDVLGAVLRTLQGLETTLNVQSSDKLDDYAVNLNVVQQPVPTDTDRSALYLLAPAGAPIVQDIVQQAVLTVTTANITGITNAGFDVSLQGSLTNTGPFDALIDFTEPLTVTWQGRDIAQLSLPSICAFANVGVPNLSTQGHLTITNLGAFTDFAIYILHNESFEWTVSSNRLTLRALEIIFSNVDFSKTIGFKSFNGLAGVTASNFDVHGETGKSLLIRAGASIPSPATLGIQLDTANFEIFFLGTDIGPVHGSNVFLPALGTINTTLEGEITFKSGRDLQNTGILFSNFLQGKAQIIEVRGVSVVTQANGNQPVNWLSAAFKTLTLQVSLPGHIYQLIFSITISDFTIYVQGDPADSYVVPTSSNSTLATFANPFTFSLQPIQAAAHINLSYANGDTAYLDLPQTNVQGGTSRGPNDIQAIQLMWRRQSLVAVDRSSFQTFFAQLTDTPRGTFDMRGGVDVVAKTVIGNIPISGIPFAVTTSLAGINSFNHVATLSDAVVSSGTPDFVWVPIKVTLTNPSNITVFTNEVFLPAIFRGVFVGRAEIPVLGLIPGENVAQAYFYYSPANANDSTAQELFTLYIQPSISDGTSPQSAPLTIDGTRAPLTNLTLYDSLRPAIAGATATTVLNGIGSRIVTHINVYLTIETITTGLSNLLLGGATLPVVEIDLTARNELGTNLYITALQTSAKIAGTKPVDANNPDARVSFTFPTAFSVPAKGTSSSVRVPNVVLPKGLLASLPVIGQNLDLYNNLPVRIGPSVDDSYFAPGLNYIELNVDTAYSLDLAGLIIPIGGPIRTLEELLNTILQAGANLGSLIDGLPNLLTQALQGNLIGGLDQEAKQVVCTLTQLTNGLTGNLLDSILSDASCPNRPSSSSAPVSSTVASSSVIPSSSSSSTGTGTPTSPTDATSITTRTSVESATDQGERASPTAQTSPATATPSPALLTLPF</sequence>
<dbReference type="GO" id="GO:0000329">
    <property type="term" value="C:fungal-type vacuole membrane"/>
    <property type="evidence" value="ECO:0007669"/>
    <property type="project" value="InterPro"/>
</dbReference>
<keyword evidence="2" id="KW-0472">Membrane</keyword>
<dbReference type="InterPro" id="IPR022185">
    <property type="entry name" value="DUF3712"/>
</dbReference>
<dbReference type="GO" id="GO:0016020">
    <property type="term" value="C:membrane"/>
    <property type="evidence" value="ECO:0000318"/>
    <property type="project" value="GO_Central"/>
</dbReference>
<feature type="compositionally biased region" description="Low complexity" evidence="1">
    <location>
        <begin position="2457"/>
        <end position="2495"/>
    </location>
</feature>
<dbReference type="VEuPathDB" id="FungiDB:UMAG_04085"/>
<accession>A0A0D1CN24</accession>
<feature type="compositionally biased region" description="Polar residues" evidence="1">
    <location>
        <begin position="2496"/>
        <end position="2507"/>
    </location>
</feature>
<evidence type="ECO:0000256" key="2">
    <source>
        <dbReference type="SAM" id="Phobius"/>
    </source>
</evidence>
<organism evidence="3 4">
    <name type="scientific">Mycosarcoma maydis</name>
    <name type="common">Corn smut fungus</name>
    <name type="synonym">Ustilago maydis</name>
    <dbReference type="NCBI Taxonomy" id="5270"/>
    <lineage>
        <taxon>Eukaryota</taxon>
        <taxon>Fungi</taxon>
        <taxon>Dikarya</taxon>
        <taxon>Basidiomycota</taxon>
        <taxon>Ustilaginomycotina</taxon>
        <taxon>Ustilaginomycetes</taxon>
        <taxon>Ustilaginales</taxon>
        <taxon>Ustilaginaceae</taxon>
        <taxon>Mycosarcoma</taxon>
    </lineage>
</organism>
<evidence type="ECO:0000256" key="1">
    <source>
        <dbReference type="SAM" id="MobiDB-lite"/>
    </source>
</evidence>
<gene>
    <name evidence="3" type="ORF">UMAG_04085</name>
</gene>
<dbReference type="EMBL" id="CM003150">
    <property type="protein sequence ID" value="KIS68043.1"/>
    <property type="molecule type" value="Genomic_DNA"/>
</dbReference>
<dbReference type="KEGG" id="uma:UMAG_04085"/>
<dbReference type="Proteomes" id="UP000000561">
    <property type="component" value="Chromosome 11"/>
</dbReference>
<dbReference type="InterPro" id="IPR046368">
    <property type="entry name" value="Tag1"/>
</dbReference>
<name>A0A0D1CN24_MYCMD</name>
<feature type="transmembrane region" description="Helical" evidence="2">
    <location>
        <begin position="58"/>
        <end position="86"/>
    </location>
</feature>
<keyword evidence="4" id="KW-1185">Reference proteome</keyword>
<dbReference type="InParanoid" id="A0A0D1CN24"/>
<protein>
    <submittedName>
        <fullName evidence="3">Uncharacterized protein</fullName>
    </submittedName>
</protein>
<proteinExistence type="predicted"/>
<dbReference type="Pfam" id="PF12505">
    <property type="entry name" value="DUF3712"/>
    <property type="match status" value="6"/>
</dbReference>
<dbReference type="PANTHER" id="PTHR35895">
    <property type="entry name" value="CHROMOSOME 16, WHOLE GENOME SHOTGUN SEQUENCE"/>
    <property type="match status" value="1"/>
</dbReference>
<dbReference type="eggNOG" id="ENOG502RP6J">
    <property type="taxonomic scope" value="Eukaryota"/>
</dbReference>
<dbReference type="RefSeq" id="XP_011390519.1">
    <property type="nucleotide sequence ID" value="XM_011392217.1"/>
</dbReference>
<evidence type="ECO:0000313" key="4">
    <source>
        <dbReference type="Proteomes" id="UP000000561"/>
    </source>
</evidence>
<keyword evidence="2" id="KW-0812">Transmembrane</keyword>
<evidence type="ECO:0000313" key="3">
    <source>
        <dbReference type="EMBL" id="KIS68043.1"/>
    </source>
</evidence>
<feature type="compositionally biased region" description="Low complexity" evidence="1">
    <location>
        <begin position="2512"/>
        <end position="2534"/>
    </location>
</feature>
<feature type="region of interest" description="Disordered" evidence="1">
    <location>
        <begin position="2452"/>
        <end position="2534"/>
    </location>
</feature>